<keyword evidence="3" id="KW-1185">Reference proteome</keyword>
<name>A0A420VUG7_9SPHI</name>
<gene>
    <name evidence="2" type="ORF">D7322_20070</name>
</gene>
<protein>
    <submittedName>
        <fullName evidence="2">Uncharacterized protein</fullName>
    </submittedName>
</protein>
<reference evidence="2 3" key="1">
    <citation type="submission" date="2018-10" db="EMBL/GenBank/DDBJ databases">
        <title>Sphingobacterium sp. M05W1-28.</title>
        <authorList>
            <person name="Cai H."/>
        </authorList>
    </citation>
    <scope>NUCLEOTIDE SEQUENCE [LARGE SCALE GENOMIC DNA]</scope>
    <source>
        <strain evidence="2 3">M05W1-28</strain>
    </source>
</reference>
<evidence type="ECO:0000313" key="2">
    <source>
        <dbReference type="EMBL" id="RKO69859.1"/>
    </source>
</evidence>
<dbReference type="Proteomes" id="UP000282423">
    <property type="component" value="Unassembled WGS sequence"/>
</dbReference>
<accession>A0A420VUG7</accession>
<dbReference type="AlphaFoldDB" id="A0A420VUG7"/>
<comment type="caution">
    <text evidence="2">The sequence shown here is derived from an EMBL/GenBank/DDBJ whole genome shotgun (WGS) entry which is preliminary data.</text>
</comment>
<feature type="region of interest" description="Disordered" evidence="1">
    <location>
        <begin position="1"/>
        <end position="79"/>
    </location>
</feature>
<dbReference type="EMBL" id="RBWS01000016">
    <property type="protein sequence ID" value="RKO69859.1"/>
    <property type="molecule type" value="Genomic_DNA"/>
</dbReference>
<feature type="compositionally biased region" description="Basic and acidic residues" evidence="1">
    <location>
        <begin position="47"/>
        <end position="57"/>
    </location>
</feature>
<sequence length="79" mass="8869">MTIIPNPDPREPSPDLSKQNKGIFTDEDDRTADPDDHNNNPNTDLSGIKDDRTHDPDEAQDEQEDKENDKPDLSGDINV</sequence>
<evidence type="ECO:0000256" key="1">
    <source>
        <dbReference type="SAM" id="MobiDB-lite"/>
    </source>
</evidence>
<proteinExistence type="predicted"/>
<organism evidence="2 3">
    <name type="scientific">Sphingobacterium puteale</name>
    <dbReference type="NCBI Taxonomy" id="2420510"/>
    <lineage>
        <taxon>Bacteria</taxon>
        <taxon>Pseudomonadati</taxon>
        <taxon>Bacteroidota</taxon>
        <taxon>Sphingobacteriia</taxon>
        <taxon>Sphingobacteriales</taxon>
        <taxon>Sphingobacteriaceae</taxon>
        <taxon>Sphingobacterium</taxon>
    </lineage>
</organism>
<evidence type="ECO:0000313" key="3">
    <source>
        <dbReference type="Proteomes" id="UP000282423"/>
    </source>
</evidence>